<accession>A0A915ZH37</accession>
<dbReference type="AlphaFoldDB" id="A0A915ZH37"/>
<evidence type="ECO:0000313" key="2">
    <source>
        <dbReference type="Proteomes" id="UP000684084"/>
    </source>
</evidence>
<gene>
    <name evidence="1" type="ORF">CHRIB12_LOCUS14430</name>
</gene>
<organism evidence="1 2">
    <name type="scientific">Rhizophagus irregularis</name>
    <dbReference type="NCBI Taxonomy" id="588596"/>
    <lineage>
        <taxon>Eukaryota</taxon>
        <taxon>Fungi</taxon>
        <taxon>Fungi incertae sedis</taxon>
        <taxon>Mucoromycota</taxon>
        <taxon>Glomeromycotina</taxon>
        <taxon>Glomeromycetes</taxon>
        <taxon>Glomerales</taxon>
        <taxon>Glomeraceae</taxon>
        <taxon>Rhizophagus</taxon>
    </lineage>
</organism>
<dbReference type="Proteomes" id="UP000684084">
    <property type="component" value="Unassembled WGS sequence"/>
</dbReference>
<name>A0A915ZH37_9GLOM</name>
<proteinExistence type="predicted"/>
<sequence>MTDTSSSTEPGMEELQRETIRSIEKFSQISKIRVKDNNFIQKKIKQISKQRVEFRKFAEDSIYTSKSKNDDLLEPLKTLLINIKTYKSEATSLKKQVERVGNSLGEILAGIGAIAVATADHFAGEHPQLQRLLLRSVGLDVWYFLEVHWERQTVEIEDIIKKLEYGEQLMTKLNAEVILSKAKKLRESSNKYSVTVRQALTRDVIQG</sequence>
<dbReference type="VEuPathDB" id="FungiDB:RhiirFUN_015693"/>
<dbReference type="OrthoDB" id="2366701at2759"/>
<dbReference type="EMBL" id="CAGKOT010000033">
    <property type="protein sequence ID" value="CAB5374436.1"/>
    <property type="molecule type" value="Genomic_DNA"/>
</dbReference>
<evidence type="ECO:0000313" key="1">
    <source>
        <dbReference type="EMBL" id="CAB5374436.1"/>
    </source>
</evidence>
<reference evidence="1" key="1">
    <citation type="submission" date="2020-05" db="EMBL/GenBank/DDBJ databases">
        <authorList>
            <person name="Rincon C."/>
            <person name="Sanders R I."/>
            <person name="Robbins C."/>
            <person name="Chaturvedi A."/>
        </authorList>
    </citation>
    <scope>NUCLEOTIDE SEQUENCE</scope>
    <source>
        <strain evidence="1">CHB12</strain>
    </source>
</reference>
<comment type="caution">
    <text evidence="1">The sequence shown here is derived from an EMBL/GenBank/DDBJ whole genome shotgun (WGS) entry which is preliminary data.</text>
</comment>
<protein>
    <submittedName>
        <fullName evidence="1">Uncharacterized protein</fullName>
    </submittedName>
</protein>